<evidence type="ECO:0000256" key="2">
    <source>
        <dbReference type="ARBA" id="ARBA00006175"/>
    </source>
</evidence>
<feature type="compositionally biased region" description="Low complexity" evidence="7">
    <location>
        <begin position="451"/>
        <end position="464"/>
    </location>
</feature>
<dbReference type="GO" id="GO:0005886">
    <property type="term" value="C:plasma membrane"/>
    <property type="evidence" value="ECO:0007669"/>
    <property type="project" value="TreeGrafter"/>
</dbReference>
<evidence type="ECO:0000256" key="7">
    <source>
        <dbReference type="SAM" id="MobiDB-lite"/>
    </source>
</evidence>
<keyword evidence="11" id="KW-1185">Reference proteome</keyword>
<dbReference type="PANTHER" id="PTHR19139">
    <property type="entry name" value="AQUAPORIN TRANSPORTER"/>
    <property type="match status" value="1"/>
</dbReference>
<feature type="region of interest" description="Disordered" evidence="7">
    <location>
        <begin position="378"/>
        <end position="417"/>
    </location>
</feature>
<evidence type="ECO:0000256" key="5">
    <source>
        <dbReference type="ARBA" id="ARBA00022989"/>
    </source>
</evidence>
<dbReference type="GO" id="GO:0015250">
    <property type="term" value="F:water channel activity"/>
    <property type="evidence" value="ECO:0007669"/>
    <property type="project" value="TreeGrafter"/>
</dbReference>
<dbReference type="CDD" id="cd00333">
    <property type="entry name" value="MIP"/>
    <property type="match status" value="1"/>
</dbReference>
<keyword evidence="3" id="KW-0813">Transport</keyword>
<dbReference type="PANTHER" id="PTHR19139:SF268">
    <property type="entry name" value="NEUROGENIC PROTEIN BIG BRAIN"/>
    <property type="match status" value="1"/>
</dbReference>
<dbReference type="AlphaFoldDB" id="A0A834REM9"/>
<feature type="transmembrane region" description="Helical" evidence="8">
    <location>
        <begin position="99"/>
        <end position="118"/>
    </location>
</feature>
<sequence>MMPSNSSHKIGQNQSTESMLLHLLMRLEMAKQKSLQRQLKRFGSHQPISIATMRFEIRTFELWRSIVAECLASFLYIFLLCATSLTWNGSNFIFGSTPNWLIIALCSGFAMATLIQCFGHISGGHINPAVTIAFLITKRISPLRALMYILAHCAGAIAGAALLYGVTATGNQMHSMGPLGITIGHDSLNVWQIVTVEFLLTFLVVFTTFASNDPQRKSFGSDSLSIGIAYLVASLCGLPASGASMNPARSLGPAFVMNRWQYHWVYWAGPISGAIFAAIIYEFIFDARNSNPSKRMVSSLQSTLSSTQHKLANKQHYQSQTYRGKFLPDHFDFDLERDSNVDDDYEDPELTAVNKLPSSVGTKLFAANINTAGICSASAASSGSSSGHSRSNHTQHSIVSIHGNNTGAPQSSASFESYRPMIGPFGTQTNHLQEVSPQIYNEPTTGSNFYQSASEQSGQNSGGSNVTSTANANFFHSMHQDRNRGSFMPSGHSTMMTTNTHSATAQVLNRHLNQYDHQATMGSKY</sequence>
<comment type="similarity">
    <text evidence="2">Belongs to the MIP/aquaporin (TC 1.A.8) family.</text>
</comment>
<reference evidence="11" key="1">
    <citation type="journal article" date="2020" name="PLoS Negl. Trop. Dis.">
        <title>High-quality nuclear genome for Sarcoptes scabiei-A critical resource for a neglected parasite.</title>
        <authorList>
            <person name="Korhonen P.K."/>
            <person name="Gasser R.B."/>
            <person name="Ma G."/>
            <person name="Wang T."/>
            <person name="Stroehlein A.J."/>
            <person name="Young N.D."/>
            <person name="Ang C.S."/>
            <person name="Fernando D.D."/>
            <person name="Lu H.C."/>
            <person name="Taylor S."/>
            <person name="Reynolds S.L."/>
            <person name="Mofiz E."/>
            <person name="Najaraj S.H."/>
            <person name="Gowda H."/>
            <person name="Madugundu A."/>
            <person name="Renuse S."/>
            <person name="Holt D."/>
            <person name="Pandey A."/>
            <person name="Papenfuss A.T."/>
            <person name="Fischer K."/>
        </authorList>
    </citation>
    <scope>NUCLEOTIDE SEQUENCE [LARGE SCALE GENOMIC DNA]</scope>
</reference>
<proteinExistence type="inferred from homology"/>
<dbReference type="Pfam" id="PF00230">
    <property type="entry name" value="MIP"/>
    <property type="match status" value="1"/>
</dbReference>
<evidence type="ECO:0000256" key="8">
    <source>
        <dbReference type="SAM" id="Phobius"/>
    </source>
</evidence>
<reference evidence="9" key="2">
    <citation type="submission" date="2020-01" db="EMBL/GenBank/DDBJ databases">
        <authorList>
            <person name="Korhonen P.K.K."/>
            <person name="Guangxu M.G."/>
            <person name="Wang T.W."/>
            <person name="Stroehlein A.J.S."/>
            <person name="Young N.D."/>
            <person name="Ang C.-S.A."/>
            <person name="Fernando D.W.F."/>
            <person name="Lu H.L."/>
            <person name="Taylor S.T."/>
            <person name="Ehtesham M.E.M."/>
            <person name="Najaraj S.H.N."/>
            <person name="Harsha G.H.G."/>
            <person name="Madugundu A.M."/>
            <person name="Renuse S.R."/>
            <person name="Holt D.H."/>
            <person name="Pandey A.P."/>
            <person name="Papenfuss A.P."/>
            <person name="Gasser R.B.G."/>
            <person name="Fischer K.F."/>
        </authorList>
    </citation>
    <scope>NUCLEOTIDE SEQUENCE</scope>
    <source>
        <strain evidence="9">SSS_KF_BRIS2020</strain>
    </source>
</reference>
<evidence type="ECO:0000256" key="1">
    <source>
        <dbReference type="ARBA" id="ARBA00004141"/>
    </source>
</evidence>
<feature type="transmembrane region" description="Helical" evidence="8">
    <location>
        <begin position="264"/>
        <end position="285"/>
    </location>
</feature>
<dbReference type="InterPro" id="IPR023271">
    <property type="entry name" value="Aquaporin-like"/>
</dbReference>
<dbReference type="SUPFAM" id="SSF81338">
    <property type="entry name" value="Aquaporin-like"/>
    <property type="match status" value="1"/>
</dbReference>
<evidence type="ECO:0000256" key="6">
    <source>
        <dbReference type="ARBA" id="ARBA00023136"/>
    </source>
</evidence>
<dbReference type="Gene3D" id="1.20.1080.10">
    <property type="entry name" value="Glycerol uptake facilitator protein"/>
    <property type="match status" value="1"/>
</dbReference>
<evidence type="ECO:0000256" key="3">
    <source>
        <dbReference type="ARBA" id="ARBA00022448"/>
    </source>
</evidence>
<name>A0A834REM9_SARSC</name>
<evidence type="ECO:0000313" key="10">
    <source>
        <dbReference type="EnsemblMetazoa" id="KAF7494480.1"/>
    </source>
</evidence>
<gene>
    <name evidence="9" type="ORF">SSS_5534</name>
</gene>
<evidence type="ECO:0000256" key="4">
    <source>
        <dbReference type="ARBA" id="ARBA00022692"/>
    </source>
</evidence>
<dbReference type="NCBIfam" id="TIGR00861">
    <property type="entry name" value="MIP"/>
    <property type="match status" value="1"/>
</dbReference>
<organism evidence="9">
    <name type="scientific">Sarcoptes scabiei</name>
    <name type="common">Itch mite</name>
    <name type="synonym">Acarus scabiei</name>
    <dbReference type="NCBI Taxonomy" id="52283"/>
    <lineage>
        <taxon>Eukaryota</taxon>
        <taxon>Metazoa</taxon>
        <taxon>Ecdysozoa</taxon>
        <taxon>Arthropoda</taxon>
        <taxon>Chelicerata</taxon>
        <taxon>Arachnida</taxon>
        <taxon>Acari</taxon>
        <taxon>Acariformes</taxon>
        <taxon>Sarcoptiformes</taxon>
        <taxon>Astigmata</taxon>
        <taxon>Psoroptidia</taxon>
        <taxon>Sarcoptoidea</taxon>
        <taxon>Sarcoptidae</taxon>
        <taxon>Sarcoptinae</taxon>
        <taxon>Sarcoptes</taxon>
    </lineage>
</organism>
<keyword evidence="4 8" id="KW-0812">Transmembrane</keyword>
<feature type="transmembrane region" description="Helical" evidence="8">
    <location>
        <begin position="62"/>
        <end position="87"/>
    </location>
</feature>
<dbReference type="EMBL" id="WVUK01000053">
    <property type="protein sequence ID" value="KAF7494480.1"/>
    <property type="molecule type" value="Genomic_DNA"/>
</dbReference>
<feature type="transmembrane region" description="Helical" evidence="8">
    <location>
        <begin position="223"/>
        <end position="244"/>
    </location>
</feature>
<feature type="transmembrane region" description="Helical" evidence="8">
    <location>
        <begin position="145"/>
        <end position="170"/>
    </location>
</feature>
<protein>
    <submittedName>
        <fullName evidence="9">Neurogenic protein big brain</fullName>
    </submittedName>
</protein>
<dbReference type="InterPro" id="IPR034294">
    <property type="entry name" value="Aquaporin_transptr"/>
</dbReference>
<reference evidence="10" key="3">
    <citation type="submission" date="2022-06" db="UniProtKB">
        <authorList>
            <consortium name="EnsemblMetazoa"/>
        </authorList>
    </citation>
    <scope>IDENTIFICATION</scope>
</reference>
<dbReference type="OrthoDB" id="3222at2759"/>
<keyword evidence="6 8" id="KW-0472">Membrane</keyword>
<feature type="compositionally biased region" description="Low complexity" evidence="7">
    <location>
        <begin position="378"/>
        <end position="389"/>
    </location>
</feature>
<dbReference type="PROSITE" id="PS00221">
    <property type="entry name" value="MIP"/>
    <property type="match status" value="1"/>
</dbReference>
<feature type="transmembrane region" description="Helical" evidence="8">
    <location>
        <begin position="190"/>
        <end position="211"/>
    </location>
</feature>
<dbReference type="PRINTS" id="PR00783">
    <property type="entry name" value="MINTRINSICP"/>
</dbReference>
<dbReference type="InterPro" id="IPR022357">
    <property type="entry name" value="MIP_CS"/>
</dbReference>
<evidence type="ECO:0000313" key="9">
    <source>
        <dbReference type="EMBL" id="KAF7494480.1"/>
    </source>
</evidence>
<evidence type="ECO:0000313" key="11">
    <source>
        <dbReference type="Proteomes" id="UP000070412"/>
    </source>
</evidence>
<feature type="compositionally biased region" description="Polar residues" evidence="7">
    <location>
        <begin position="392"/>
        <end position="415"/>
    </location>
</feature>
<keyword evidence="5 8" id="KW-1133">Transmembrane helix</keyword>
<feature type="region of interest" description="Disordered" evidence="7">
    <location>
        <begin position="442"/>
        <end position="469"/>
    </location>
</feature>
<dbReference type="Proteomes" id="UP000070412">
    <property type="component" value="Unassembled WGS sequence"/>
</dbReference>
<dbReference type="OMA" id="ISIATMR"/>
<comment type="subcellular location">
    <subcellularLocation>
        <location evidence="1">Membrane</location>
        <topology evidence="1">Multi-pass membrane protein</topology>
    </subcellularLocation>
</comment>
<dbReference type="InterPro" id="IPR000425">
    <property type="entry name" value="MIP"/>
</dbReference>
<dbReference type="EnsemblMetazoa" id="SSS_5534s_mrna">
    <property type="protein sequence ID" value="KAF7494480.1"/>
    <property type="gene ID" value="SSS_5534"/>
</dbReference>
<accession>A0A834REM9</accession>